<dbReference type="OrthoDB" id="9922773at2759"/>
<reference evidence="1 2" key="1">
    <citation type="journal article" date="2012" name="Science">
        <title>The Paleozoic origin of enzymatic lignin decomposition reconstructed from 31 fungal genomes.</title>
        <authorList>
            <person name="Floudas D."/>
            <person name="Binder M."/>
            <person name="Riley R."/>
            <person name="Barry K."/>
            <person name="Blanchette R.A."/>
            <person name="Henrissat B."/>
            <person name="Martinez A.T."/>
            <person name="Otillar R."/>
            <person name="Spatafora J.W."/>
            <person name="Yadav J.S."/>
            <person name="Aerts A."/>
            <person name="Benoit I."/>
            <person name="Boyd A."/>
            <person name="Carlson A."/>
            <person name="Copeland A."/>
            <person name="Coutinho P.M."/>
            <person name="de Vries R.P."/>
            <person name="Ferreira P."/>
            <person name="Findley K."/>
            <person name="Foster B."/>
            <person name="Gaskell J."/>
            <person name="Glotzer D."/>
            <person name="Gorecki P."/>
            <person name="Heitman J."/>
            <person name="Hesse C."/>
            <person name="Hori C."/>
            <person name="Igarashi K."/>
            <person name="Jurgens J.A."/>
            <person name="Kallen N."/>
            <person name="Kersten P."/>
            <person name="Kohler A."/>
            <person name="Kuees U."/>
            <person name="Kumar T.K.A."/>
            <person name="Kuo A."/>
            <person name="LaButti K."/>
            <person name="Larrondo L.F."/>
            <person name="Lindquist E."/>
            <person name="Ling A."/>
            <person name="Lombard V."/>
            <person name="Lucas S."/>
            <person name="Lundell T."/>
            <person name="Martin R."/>
            <person name="McLaughlin D.J."/>
            <person name="Morgenstern I."/>
            <person name="Morin E."/>
            <person name="Murat C."/>
            <person name="Nagy L.G."/>
            <person name="Nolan M."/>
            <person name="Ohm R.A."/>
            <person name="Patyshakuliyeva A."/>
            <person name="Rokas A."/>
            <person name="Ruiz-Duenas F.J."/>
            <person name="Sabat G."/>
            <person name="Salamov A."/>
            <person name="Samejima M."/>
            <person name="Schmutz J."/>
            <person name="Slot J.C."/>
            <person name="St John F."/>
            <person name="Stenlid J."/>
            <person name="Sun H."/>
            <person name="Sun S."/>
            <person name="Syed K."/>
            <person name="Tsang A."/>
            <person name="Wiebenga A."/>
            <person name="Young D."/>
            <person name="Pisabarro A."/>
            <person name="Eastwood D.C."/>
            <person name="Martin F."/>
            <person name="Cullen D."/>
            <person name="Grigoriev I.V."/>
            <person name="Hibbett D.S."/>
        </authorList>
    </citation>
    <scope>NUCLEOTIDE SEQUENCE [LARGE SCALE GENOMIC DNA]</scope>
    <source>
        <strain evidence="1 2">ATCC 11539</strain>
    </source>
</reference>
<dbReference type="OMA" id="MCHDETE"/>
<evidence type="ECO:0008006" key="3">
    <source>
        <dbReference type="Google" id="ProtNLM"/>
    </source>
</evidence>
<proteinExistence type="predicted"/>
<sequence>MCPQLPSRDLLEDKDALNRWIHEFAHAASMDVKHSNNWNCQFCGLPARETNCYSMSYPHLDPPKMTVYIRFMCNQENPPCKLGLEMTSRMMTVASGHTRPPANPFRVRPGPPPKGRFPLAASCCYCKAEMTTAMNLRRCAGCKLTRYCG</sequence>
<name>S7PT78_GLOTA</name>
<dbReference type="GeneID" id="19302775"/>
<accession>S7PT78</accession>
<dbReference type="KEGG" id="gtr:GLOTRDRAFT_133720"/>
<dbReference type="EMBL" id="KB469314">
    <property type="protein sequence ID" value="EPQ50608.1"/>
    <property type="molecule type" value="Genomic_DNA"/>
</dbReference>
<protein>
    <recommendedName>
        <fullName evidence="3">MYND-type domain-containing protein</fullName>
    </recommendedName>
</protein>
<dbReference type="eggNOG" id="ENOG502SWU1">
    <property type="taxonomic scope" value="Eukaryota"/>
</dbReference>
<evidence type="ECO:0000313" key="1">
    <source>
        <dbReference type="EMBL" id="EPQ50608.1"/>
    </source>
</evidence>
<dbReference type="RefSeq" id="XP_007870883.1">
    <property type="nucleotide sequence ID" value="XM_007872692.1"/>
</dbReference>
<keyword evidence="2" id="KW-1185">Reference proteome</keyword>
<dbReference type="Proteomes" id="UP000030669">
    <property type="component" value="Unassembled WGS sequence"/>
</dbReference>
<dbReference type="HOGENOM" id="CLU_121553_0_0_1"/>
<dbReference type="STRING" id="670483.S7PT78"/>
<gene>
    <name evidence="1" type="ORF">GLOTRDRAFT_133720</name>
</gene>
<organism evidence="1 2">
    <name type="scientific">Gloeophyllum trabeum (strain ATCC 11539 / FP-39264 / Madison 617)</name>
    <name type="common">Brown rot fungus</name>
    <dbReference type="NCBI Taxonomy" id="670483"/>
    <lineage>
        <taxon>Eukaryota</taxon>
        <taxon>Fungi</taxon>
        <taxon>Dikarya</taxon>
        <taxon>Basidiomycota</taxon>
        <taxon>Agaricomycotina</taxon>
        <taxon>Agaricomycetes</taxon>
        <taxon>Gloeophyllales</taxon>
        <taxon>Gloeophyllaceae</taxon>
        <taxon>Gloeophyllum</taxon>
    </lineage>
</organism>
<evidence type="ECO:0000313" key="2">
    <source>
        <dbReference type="Proteomes" id="UP000030669"/>
    </source>
</evidence>
<dbReference type="AlphaFoldDB" id="S7PT78"/>